<dbReference type="InterPro" id="IPR019734">
    <property type="entry name" value="TPR_rpt"/>
</dbReference>
<protein>
    <submittedName>
        <fullName evidence="3">Tetratricopeptide repeat protein</fullName>
    </submittedName>
</protein>
<evidence type="ECO:0000256" key="1">
    <source>
        <dbReference type="SAM" id="MobiDB-lite"/>
    </source>
</evidence>
<feature type="signal peptide" evidence="2">
    <location>
        <begin position="1"/>
        <end position="23"/>
    </location>
</feature>
<sequence>MGKARLLLTIPFWVLLLASGVYSASDPGEEEPKVEEAEPAPKEPKKLEITAPQTSVQQLFDLDLRRWPEERFYENLTGLINELSVRYGDEATATLLDTAELFLGQMMVAEAESVLGELEDVSPGQFRRKTALKHAQMLLNGASVDDFETSPLNEDSRPDRAFWSVLQAIATADGAMLNENLSGGVLGLIHQTRPVARSVLPIIIEAMIETEQLTLAARSLELLEDFPDLSDAPMGHYLRGRAAEKQNNQKTALVHYFEGIKGFDRYAVRSRLAIADMAIMDGGRGALMAAEDVLENGLDSWRGDQFEIATLQKLHEVYAAADERVEGLILLSKITMRFPGTEAAERAEAASKDALRAVYQDGFDGKIPLSRWLSVHLRLVPAYRYHPEYARLVEELADHLMSLGGTTMAAKEYQRALDFRVDLKDLNSDWVSDEEMTQNKLKLARAYAAGGQYQEAKEALATLDGAVDIMVRNDINTLRAKIAAQMGDADGLLRTHVMSPSAENLRNVSHALWEKQEWDGANEFYNRLWAEYPGSFSLSDATYLLIAAHRTGDRNTATRVVEAFPGMTESENWVRLAESFLSQPPDVSTLTLDAANGRLDRLNSALENIQGNGL</sequence>
<accession>A0A975I9R0</accession>
<reference evidence="3" key="1">
    <citation type="submission" date="2020-07" db="EMBL/GenBank/DDBJ databases">
        <title>Genome sequences of bacteria associated with the marine, planktonic diatom Thalassiosira profunda strain ECT2AJA-044.</title>
        <authorList>
            <person name="Gargas C.B."/>
            <person name="Roberts W.R."/>
            <person name="Alverson A.J."/>
        </authorList>
    </citation>
    <scope>NUCLEOTIDE SEQUENCE</scope>
    <source>
        <strain evidence="3">ECT2AJA-044</strain>
    </source>
</reference>
<evidence type="ECO:0000256" key="2">
    <source>
        <dbReference type="SAM" id="SignalP"/>
    </source>
</evidence>
<evidence type="ECO:0000313" key="4">
    <source>
        <dbReference type="Proteomes" id="UP000665026"/>
    </source>
</evidence>
<gene>
    <name evidence="3" type="ORF">HZ995_06595</name>
</gene>
<name>A0A975I9R0_9RHOB</name>
<feature type="region of interest" description="Disordered" evidence="1">
    <location>
        <begin position="26"/>
        <end position="48"/>
    </location>
</feature>
<feature type="compositionally biased region" description="Basic and acidic residues" evidence="1">
    <location>
        <begin position="30"/>
        <end position="48"/>
    </location>
</feature>
<dbReference type="EMBL" id="CP060010">
    <property type="protein sequence ID" value="QTN37166.1"/>
    <property type="molecule type" value="Genomic_DNA"/>
</dbReference>
<dbReference type="Pfam" id="PF13174">
    <property type="entry name" value="TPR_6"/>
    <property type="match status" value="2"/>
</dbReference>
<feature type="chain" id="PRO_5037172023" evidence="2">
    <location>
        <begin position="24"/>
        <end position="614"/>
    </location>
</feature>
<dbReference type="KEGG" id="cact:HZ995_06595"/>
<dbReference type="Proteomes" id="UP000665026">
    <property type="component" value="Chromosome"/>
</dbReference>
<keyword evidence="2" id="KW-0732">Signal</keyword>
<dbReference type="SUPFAM" id="SSF48452">
    <property type="entry name" value="TPR-like"/>
    <property type="match status" value="1"/>
</dbReference>
<dbReference type="Gene3D" id="1.25.40.10">
    <property type="entry name" value="Tetratricopeptide repeat domain"/>
    <property type="match status" value="1"/>
</dbReference>
<dbReference type="RefSeq" id="WP_209357860.1">
    <property type="nucleotide sequence ID" value="NZ_CP060010.1"/>
</dbReference>
<dbReference type="AlphaFoldDB" id="A0A975I9R0"/>
<evidence type="ECO:0000313" key="3">
    <source>
        <dbReference type="EMBL" id="QTN37166.1"/>
    </source>
</evidence>
<organism evidence="3 4">
    <name type="scientific">Cognatishimia activa</name>
    <dbReference type="NCBI Taxonomy" id="1715691"/>
    <lineage>
        <taxon>Bacteria</taxon>
        <taxon>Pseudomonadati</taxon>
        <taxon>Pseudomonadota</taxon>
        <taxon>Alphaproteobacteria</taxon>
        <taxon>Rhodobacterales</taxon>
        <taxon>Paracoccaceae</taxon>
        <taxon>Cognatishimia</taxon>
    </lineage>
</organism>
<proteinExistence type="predicted"/>
<dbReference type="InterPro" id="IPR011990">
    <property type="entry name" value="TPR-like_helical_dom_sf"/>
</dbReference>